<evidence type="ECO:0000256" key="1">
    <source>
        <dbReference type="ARBA" id="ARBA00005952"/>
    </source>
</evidence>
<dbReference type="GO" id="GO:0003723">
    <property type="term" value="F:RNA binding"/>
    <property type="evidence" value="ECO:0007669"/>
    <property type="project" value="UniProtKB-UniRule"/>
</dbReference>
<dbReference type="InterPro" id="IPR035926">
    <property type="entry name" value="NusB-like_sf"/>
</dbReference>
<evidence type="ECO:0000313" key="9">
    <source>
        <dbReference type="Proteomes" id="UP000184035"/>
    </source>
</evidence>
<dbReference type="Gene3D" id="1.10.940.10">
    <property type="entry name" value="NusB-like"/>
    <property type="match status" value="1"/>
</dbReference>
<keyword evidence="5 6" id="KW-0804">Transcription</keyword>
<sequence>MNRARSREEAIKLIYQMEITKDTPEVVIEDFIENYEAKLHTIDLEYIKEVINGVYSKKEELDEELEKNLVNWKLNRISKVNLSILRVALYEMKYIDDVPEKVAINEAIEMAKKYSDDKSVSFINGVLDKIFKTSK</sequence>
<dbReference type="RefSeq" id="WP_072896726.1">
    <property type="nucleotide sequence ID" value="NZ_FQVM01000019.1"/>
</dbReference>
<evidence type="ECO:0000259" key="7">
    <source>
        <dbReference type="Pfam" id="PF01029"/>
    </source>
</evidence>
<dbReference type="STRING" id="1533.SAMN05443638_11936"/>
<reference evidence="8 9" key="1">
    <citation type="submission" date="2016-11" db="EMBL/GenBank/DDBJ databases">
        <authorList>
            <person name="Jaros S."/>
            <person name="Januszkiewicz K."/>
            <person name="Wedrychowicz H."/>
        </authorList>
    </citation>
    <scope>NUCLEOTIDE SEQUENCE [LARGE SCALE GENOMIC DNA]</scope>
    <source>
        <strain evidence="8 9">DSM 2631</strain>
    </source>
</reference>
<keyword evidence="9" id="KW-1185">Reference proteome</keyword>
<keyword evidence="2 6" id="KW-0889">Transcription antitermination</keyword>
<proteinExistence type="inferred from homology"/>
<dbReference type="GO" id="GO:0005829">
    <property type="term" value="C:cytosol"/>
    <property type="evidence" value="ECO:0007669"/>
    <property type="project" value="TreeGrafter"/>
</dbReference>
<evidence type="ECO:0000256" key="2">
    <source>
        <dbReference type="ARBA" id="ARBA00022814"/>
    </source>
</evidence>
<dbReference type="InterPro" id="IPR011605">
    <property type="entry name" value="NusB_fam"/>
</dbReference>
<evidence type="ECO:0000256" key="3">
    <source>
        <dbReference type="ARBA" id="ARBA00022884"/>
    </source>
</evidence>
<comment type="function">
    <text evidence="6">Involved in transcription antitermination. Required for transcription of ribosomal RNA (rRNA) genes. Binds specifically to the boxA antiterminator sequence of the ribosomal RNA (rrn) operons.</text>
</comment>
<dbReference type="InterPro" id="IPR006027">
    <property type="entry name" value="NusB_RsmB_TIM44"/>
</dbReference>
<dbReference type="OrthoDB" id="9811381at2"/>
<feature type="domain" description="NusB/RsmB/TIM44" evidence="7">
    <location>
        <begin position="5"/>
        <end position="130"/>
    </location>
</feature>
<keyword evidence="4 6" id="KW-0805">Transcription regulation</keyword>
<keyword evidence="3 6" id="KW-0694">RNA-binding</keyword>
<gene>
    <name evidence="6" type="primary">nusB</name>
    <name evidence="8" type="ORF">SAMN05443638_11936</name>
</gene>
<protein>
    <recommendedName>
        <fullName evidence="6">Transcription antitermination protein NusB</fullName>
    </recommendedName>
    <alternativeName>
        <fullName evidence="6">Antitermination factor NusB</fullName>
    </alternativeName>
</protein>
<dbReference type="EMBL" id="FQVM01000019">
    <property type="protein sequence ID" value="SHE94674.1"/>
    <property type="molecule type" value="Genomic_DNA"/>
</dbReference>
<dbReference type="SUPFAM" id="SSF48013">
    <property type="entry name" value="NusB-like"/>
    <property type="match status" value="1"/>
</dbReference>
<evidence type="ECO:0000256" key="5">
    <source>
        <dbReference type="ARBA" id="ARBA00023163"/>
    </source>
</evidence>
<evidence type="ECO:0000256" key="6">
    <source>
        <dbReference type="HAMAP-Rule" id="MF_00073"/>
    </source>
</evidence>
<accession>A0A1M4XM73</accession>
<name>A0A1M4XM73_9CLOT</name>
<evidence type="ECO:0000256" key="4">
    <source>
        <dbReference type="ARBA" id="ARBA00023015"/>
    </source>
</evidence>
<organism evidence="8 9">
    <name type="scientific">Clostridium fallax</name>
    <dbReference type="NCBI Taxonomy" id="1533"/>
    <lineage>
        <taxon>Bacteria</taxon>
        <taxon>Bacillati</taxon>
        <taxon>Bacillota</taxon>
        <taxon>Clostridia</taxon>
        <taxon>Eubacteriales</taxon>
        <taxon>Clostridiaceae</taxon>
        <taxon>Clostridium</taxon>
    </lineage>
</organism>
<dbReference type="PANTHER" id="PTHR11078:SF3">
    <property type="entry name" value="ANTITERMINATION NUSB DOMAIN-CONTAINING PROTEIN"/>
    <property type="match status" value="1"/>
</dbReference>
<evidence type="ECO:0000313" key="8">
    <source>
        <dbReference type="EMBL" id="SHE94674.1"/>
    </source>
</evidence>
<dbReference type="HAMAP" id="MF_00073">
    <property type="entry name" value="NusB"/>
    <property type="match status" value="1"/>
</dbReference>
<dbReference type="AlphaFoldDB" id="A0A1M4XM73"/>
<dbReference type="Proteomes" id="UP000184035">
    <property type="component" value="Unassembled WGS sequence"/>
</dbReference>
<dbReference type="PANTHER" id="PTHR11078">
    <property type="entry name" value="N UTILIZATION SUBSTANCE PROTEIN B-RELATED"/>
    <property type="match status" value="1"/>
</dbReference>
<dbReference type="GO" id="GO:0031564">
    <property type="term" value="P:transcription antitermination"/>
    <property type="evidence" value="ECO:0007669"/>
    <property type="project" value="UniProtKB-KW"/>
</dbReference>
<dbReference type="Pfam" id="PF01029">
    <property type="entry name" value="NusB"/>
    <property type="match status" value="1"/>
</dbReference>
<comment type="similarity">
    <text evidence="1 6">Belongs to the NusB family.</text>
</comment>
<dbReference type="NCBIfam" id="TIGR01951">
    <property type="entry name" value="nusB"/>
    <property type="match status" value="1"/>
</dbReference>
<dbReference type="GO" id="GO:0006353">
    <property type="term" value="P:DNA-templated transcription termination"/>
    <property type="evidence" value="ECO:0007669"/>
    <property type="project" value="UniProtKB-UniRule"/>
</dbReference>